<feature type="compositionally biased region" description="Polar residues" evidence="1">
    <location>
        <begin position="516"/>
        <end position="537"/>
    </location>
</feature>
<organism evidence="3 4">
    <name type="scientific">Coemansia spiralis</name>
    <dbReference type="NCBI Taxonomy" id="417178"/>
    <lineage>
        <taxon>Eukaryota</taxon>
        <taxon>Fungi</taxon>
        <taxon>Fungi incertae sedis</taxon>
        <taxon>Zoopagomycota</taxon>
        <taxon>Kickxellomycotina</taxon>
        <taxon>Kickxellomycetes</taxon>
        <taxon>Kickxellales</taxon>
        <taxon>Kickxellaceae</taxon>
        <taxon>Coemansia</taxon>
    </lineage>
</organism>
<dbReference type="AlphaFoldDB" id="A0A9W8KZR2"/>
<dbReference type="Pfam" id="PF25871">
    <property type="entry name" value="HTH_76"/>
    <property type="match status" value="1"/>
</dbReference>
<protein>
    <recommendedName>
        <fullName evidence="2">PEX14-like helix-turn-helix domain-containing protein</fullName>
    </recommendedName>
</protein>
<dbReference type="OrthoDB" id="9936937at2759"/>
<accession>A0A9W8KZR2</accession>
<evidence type="ECO:0000313" key="4">
    <source>
        <dbReference type="Proteomes" id="UP001151518"/>
    </source>
</evidence>
<evidence type="ECO:0000313" key="3">
    <source>
        <dbReference type="EMBL" id="KAJ2679145.1"/>
    </source>
</evidence>
<evidence type="ECO:0000256" key="1">
    <source>
        <dbReference type="SAM" id="MobiDB-lite"/>
    </source>
</evidence>
<dbReference type="EMBL" id="JANBTW010000014">
    <property type="protein sequence ID" value="KAJ2679145.1"/>
    <property type="molecule type" value="Genomic_DNA"/>
</dbReference>
<sequence>MKSEIAQVEGCSFTTDELQRFHSYYKFSWDPVGLDGADVNERIRYFVTHVDQAIDAKRLREWLRTMGIVDSSELSDEAKLYDRFENFEFATAPGFNKMLGDVYSANEVDKYEIDLRIEKAKAQYYSTHMEPLDYEAYKAFKEANTPKPVCPYQHMWENSDNKRRKSVVDAKGFANIKVVDLADFFDSSSSDTVELTPEIMGRIREDVLEAYADRYYALAVISSNCYVFNDGTIDGFTEPVFLPALLCEPNKAKATLEASIRLQIELRKLNQTKPVVVFASGKVDQSALGILLSTADVVTTDMFCVKSGSTSETAQTFPLSALYDWAHLDNQASYKAGTAEYVLCNPDLIIRGSEFAALGFGKGFLSQRKLAPSMERIMLAASCPPPHTRDALRKAYVIESAYSGPSKINVWEQEIARYFAPLASGSKSVDDLIKELKSIQKPWATKYLAFAGDDSNSKAIAAVRVSALRSARSMEYSHALALELGATSEWSQGERSVDKLLSAKVTSSMLAASTFDSANDTKNNDSATGDTSKTHSTGDLGIEIPGECPFAQMYRKNPDRFKHIDLKAIAQHRALNM</sequence>
<proteinExistence type="predicted"/>
<reference evidence="3" key="1">
    <citation type="submission" date="2022-07" db="EMBL/GenBank/DDBJ databases">
        <title>Phylogenomic reconstructions and comparative analyses of Kickxellomycotina fungi.</title>
        <authorList>
            <person name="Reynolds N.K."/>
            <person name="Stajich J.E."/>
            <person name="Barry K."/>
            <person name="Grigoriev I.V."/>
            <person name="Crous P."/>
            <person name="Smith M.E."/>
        </authorList>
    </citation>
    <scope>NUCLEOTIDE SEQUENCE</scope>
    <source>
        <strain evidence="3">NRRL 3115</strain>
    </source>
</reference>
<dbReference type="InterPro" id="IPR058841">
    <property type="entry name" value="HTH_76"/>
</dbReference>
<dbReference type="Proteomes" id="UP001151518">
    <property type="component" value="Unassembled WGS sequence"/>
</dbReference>
<name>A0A9W8KZR2_9FUNG</name>
<evidence type="ECO:0000259" key="2">
    <source>
        <dbReference type="Pfam" id="PF25871"/>
    </source>
</evidence>
<gene>
    <name evidence="3" type="ORF">GGI25_001713</name>
</gene>
<comment type="caution">
    <text evidence="3">The sequence shown here is derived from an EMBL/GenBank/DDBJ whole genome shotgun (WGS) entry which is preliminary data.</text>
</comment>
<feature type="domain" description="PEX14-like helix-turn-helix" evidence="2">
    <location>
        <begin position="79"/>
        <end position="144"/>
    </location>
</feature>
<feature type="region of interest" description="Disordered" evidence="1">
    <location>
        <begin position="516"/>
        <end position="541"/>
    </location>
</feature>